<organism evidence="1">
    <name type="scientific">gut metagenome</name>
    <dbReference type="NCBI Taxonomy" id="749906"/>
    <lineage>
        <taxon>unclassified sequences</taxon>
        <taxon>metagenomes</taxon>
        <taxon>organismal metagenomes</taxon>
    </lineage>
</organism>
<proteinExistence type="predicted"/>
<accession>J9D472</accession>
<dbReference type="AlphaFoldDB" id="J9D472"/>
<gene>
    <name evidence="1" type="ORF">EVA_04421</name>
</gene>
<protein>
    <submittedName>
        <fullName evidence="1">Uncharacterized protein</fullName>
    </submittedName>
</protein>
<dbReference type="EMBL" id="AMCI01000876">
    <property type="protein sequence ID" value="EJX07471.1"/>
    <property type="molecule type" value="Genomic_DNA"/>
</dbReference>
<sequence length="67" mass="7842">MKSLSLKVERKNDERKRVYKIVQLVVLTYKIVQTASKNNKIVIGKLDSLGKNCEIVFTTYRFIPRNL</sequence>
<evidence type="ECO:0000313" key="1">
    <source>
        <dbReference type="EMBL" id="EJX07471.1"/>
    </source>
</evidence>
<name>J9D472_9ZZZZ</name>
<comment type="caution">
    <text evidence="1">The sequence shown here is derived from an EMBL/GenBank/DDBJ whole genome shotgun (WGS) entry which is preliminary data.</text>
</comment>
<reference evidence="1" key="1">
    <citation type="journal article" date="2012" name="PLoS ONE">
        <title>Gene sets for utilization of primary and secondary nutrition supplies in the distal gut of endangered iberian lynx.</title>
        <authorList>
            <person name="Alcaide M."/>
            <person name="Messina E."/>
            <person name="Richter M."/>
            <person name="Bargiela R."/>
            <person name="Peplies J."/>
            <person name="Huws S.A."/>
            <person name="Newbold C.J."/>
            <person name="Golyshin P.N."/>
            <person name="Simon M.A."/>
            <person name="Lopez G."/>
            <person name="Yakimov M.M."/>
            <person name="Ferrer M."/>
        </authorList>
    </citation>
    <scope>NUCLEOTIDE SEQUENCE</scope>
</reference>